<organism evidence="2 3">
    <name type="scientific">Didymosphaeria variabile</name>
    <dbReference type="NCBI Taxonomy" id="1932322"/>
    <lineage>
        <taxon>Eukaryota</taxon>
        <taxon>Fungi</taxon>
        <taxon>Dikarya</taxon>
        <taxon>Ascomycota</taxon>
        <taxon>Pezizomycotina</taxon>
        <taxon>Dothideomycetes</taxon>
        <taxon>Pleosporomycetidae</taxon>
        <taxon>Pleosporales</taxon>
        <taxon>Massarineae</taxon>
        <taxon>Didymosphaeriaceae</taxon>
        <taxon>Didymosphaeria</taxon>
    </lineage>
</organism>
<feature type="region of interest" description="Disordered" evidence="1">
    <location>
        <begin position="128"/>
        <end position="151"/>
    </location>
</feature>
<name>A0A9W9C6X0_9PLEO</name>
<dbReference type="Proteomes" id="UP001140513">
    <property type="component" value="Unassembled WGS sequence"/>
</dbReference>
<dbReference type="AlphaFoldDB" id="A0A9W9C6X0"/>
<feature type="region of interest" description="Disordered" evidence="1">
    <location>
        <begin position="248"/>
        <end position="277"/>
    </location>
</feature>
<gene>
    <name evidence="2" type="ORF">N0V89_011241</name>
</gene>
<dbReference type="GeneID" id="80914771"/>
<dbReference type="RefSeq" id="XP_056067101.1">
    <property type="nucleotide sequence ID" value="XM_056219974.1"/>
</dbReference>
<protein>
    <submittedName>
        <fullName evidence="2">Uncharacterized protein</fullName>
    </submittedName>
</protein>
<sequence>MERPLQITLATDLFKTAVEKAALRYLQWIAKLLNVQLPPDGKINLTEIDKNLSELIKEDESYRKAMLKAEDVLGISQIGISLEEISKLNDNERPTNEHEPGVGLTIAVTQETIDIVKAMRPAETEFTIEEEPETVSRPPPKPQKNDKFTKESLLKNPSLAAKIKCKQPNSRHDCLQMQYHELDPALYDPCNRSTCLYVHDDQREYCDSRDYQRAVDSGKHKQWPAWSKIPYGKKPNLALRTSTMDRKIDSLKRKGKGAGVAEDTPDSKKPKLEEEEHEEFLSLPLNVLLELSPEDMPLKLPRPDGRMVLQWSDKAIEKLKALQQEASRNKVGTANNEGSTTGKEDSTTDEEATANKGGG</sequence>
<feature type="compositionally biased region" description="Basic and acidic residues" evidence="1">
    <location>
        <begin position="265"/>
        <end position="274"/>
    </location>
</feature>
<evidence type="ECO:0000256" key="1">
    <source>
        <dbReference type="SAM" id="MobiDB-lite"/>
    </source>
</evidence>
<proteinExistence type="predicted"/>
<accession>A0A9W9C6X0</accession>
<keyword evidence="3" id="KW-1185">Reference proteome</keyword>
<reference evidence="2" key="1">
    <citation type="submission" date="2022-10" db="EMBL/GenBank/DDBJ databases">
        <title>Tapping the CABI collections for fungal endophytes: first genome assemblies for Collariella, Neodidymelliopsis, Ascochyta clinopodiicola, Didymella pomorum, Didymosphaeria variabile, Neocosmospora piperis and Neocucurbitaria cava.</title>
        <authorList>
            <person name="Hill R."/>
        </authorList>
    </citation>
    <scope>NUCLEOTIDE SEQUENCE</scope>
    <source>
        <strain evidence="2">IMI 356815</strain>
    </source>
</reference>
<feature type="region of interest" description="Disordered" evidence="1">
    <location>
        <begin position="323"/>
        <end position="359"/>
    </location>
</feature>
<comment type="caution">
    <text evidence="2">The sequence shown here is derived from an EMBL/GenBank/DDBJ whole genome shotgun (WGS) entry which is preliminary data.</text>
</comment>
<evidence type="ECO:0000313" key="2">
    <source>
        <dbReference type="EMBL" id="KAJ4347301.1"/>
    </source>
</evidence>
<evidence type="ECO:0000313" key="3">
    <source>
        <dbReference type="Proteomes" id="UP001140513"/>
    </source>
</evidence>
<dbReference type="EMBL" id="JAPEUX010000008">
    <property type="protein sequence ID" value="KAJ4347301.1"/>
    <property type="molecule type" value="Genomic_DNA"/>
</dbReference>
<feature type="compositionally biased region" description="Polar residues" evidence="1">
    <location>
        <begin position="324"/>
        <end position="341"/>
    </location>
</feature>